<evidence type="ECO:0008006" key="3">
    <source>
        <dbReference type="Google" id="ProtNLM"/>
    </source>
</evidence>
<dbReference type="InterPro" id="IPR035901">
    <property type="entry name" value="GIY-YIG_endonuc_sf"/>
</dbReference>
<dbReference type="AlphaFoldDB" id="A0A4R1R9P5"/>
<organism evidence="1 2">
    <name type="scientific">Hydrogenispora ethanolica</name>
    <dbReference type="NCBI Taxonomy" id="1082276"/>
    <lineage>
        <taxon>Bacteria</taxon>
        <taxon>Bacillati</taxon>
        <taxon>Bacillota</taxon>
        <taxon>Hydrogenispora</taxon>
    </lineage>
</organism>
<dbReference type="OrthoDB" id="9789954at2"/>
<reference evidence="1 2" key="1">
    <citation type="submission" date="2019-03" db="EMBL/GenBank/DDBJ databases">
        <title>Genomic Encyclopedia of Type Strains, Phase IV (KMG-IV): sequencing the most valuable type-strain genomes for metagenomic binning, comparative biology and taxonomic classification.</title>
        <authorList>
            <person name="Goeker M."/>
        </authorList>
    </citation>
    <scope>NUCLEOTIDE SEQUENCE [LARGE SCALE GENOMIC DNA]</scope>
    <source>
        <strain evidence="1 2">LX-B</strain>
    </source>
</reference>
<dbReference type="CDD" id="cd10451">
    <property type="entry name" value="GIY-YIG_LuxR_like"/>
    <property type="match status" value="1"/>
</dbReference>
<dbReference type="Gene3D" id="3.40.1440.10">
    <property type="entry name" value="GIY-YIG endonuclease"/>
    <property type="match status" value="1"/>
</dbReference>
<dbReference type="EMBL" id="SLUN01000025">
    <property type="protein sequence ID" value="TCL62408.1"/>
    <property type="molecule type" value="Genomic_DNA"/>
</dbReference>
<name>A0A4R1R9P5_HYDET</name>
<comment type="caution">
    <text evidence="1">The sequence shown here is derived from an EMBL/GenBank/DDBJ whole genome shotgun (WGS) entry which is preliminary data.</text>
</comment>
<dbReference type="RefSeq" id="WP_132015695.1">
    <property type="nucleotide sequence ID" value="NZ_SLUN01000025.1"/>
</dbReference>
<dbReference type="Proteomes" id="UP000295008">
    <property type="component" value="Unassembled WGS sequence"/>
</dbReference>
<evidence type="ECO:0000313" key="2">
    <source>
        <dbReference type="Proteomes" id="UP000295008"/>
    </source>
</evidence>
<evidence type="ECO:0000313" key="1">
    <source>
        <dbReference type="EMBL" id="TCL62408.1"/>
    </source>
</evidence>
<gene>
    <name evidence="1" type="ORF">EDC14_102527</name>
</gene>
<proteinExistence type="predicted"/>
<sequence>MDEKRSKLKQEYKQTLRPMGIYQIQNQVNGKRFIAASPNLPGSFNSARFQLKQHCFLRNRELQQDWDRYGPENFTFEVIDELKPVDDPLHDYKEDLKALEELWLEKLQPYGERGYHKMLLQKK</sequence>
<accession>A0A4R1R9P5</accession>
<dbReference type="SUPFAM" id="SSF82771">
    <property type="entry name" value="GIY-YIG endonuclease"/>
    <property type="match status" value="1"/>
</dbReference>
<protein>
    <recommendedName>
        <fullName evidence="3">GIY-YIG catalytic domain-containing protein</fullName>
    </recommendedName>
</protein>
<keyword evidence="2" id="KW-1185">Reference proteome</keyword>